<dbReference type="SUPFAM" id="SSF63867">
    <property type="entry name" value="MoeA C-terminal domain-like"/>
    <property type="match status" value="1"/>
</dbReference>
<dbReference type="EMBL" id="JPGY02000001">
    <property type="protein sequence ID" value="KRU12877.1"/>
    <property type="molecule type" value="Genomic_DNA"/>
</dbReference>
<proteinExistence type="inferred from homology"/>
<comment type="pathway">
    <text evidence="4 14">Cofactor biosynthesis; molybdopterin biosynthesis.</text>
</comment>
<dbReference type="InterPro" id="IPR005110">
    <property type="entry name" value="MoeA_linker/N"/>
</dbReference>
<dbReference type="GO" id="GO:0061599">
    <property type="term" value="F:molybdopterin molybdotransferase activity"/>
    <property type="evidence" value="ECO:0007669"/>
    <property type="project" value="UniProtKB-UniRule"/>
</dbReference>
<dbReference type="PANTHER" id="PTHR10192">
    <property type="entry name" value="MOLYBDOPTERIN BIOSYNTHESIS PROTEIN"/>
    <property type="match status" value="1"/>
</dbReference>
<evidence type="ECO:0000256" key="7">
    <source>
        <dbReference type="ARBA" id="ARBA00021108"/>
    </source>
</evidence>
<dbReference type="InterPro" id="IPR036425">
    <property type="entry name" value="MoaB/Mog-like_dom_sf"/>
</dbReference>
<keyword evidence="10 14" id="KW-0479">Metal-binding</keyword>
<evidence type="ECO:0000256" key="14">
    <source>
        <dbReference type="RuleBase" id="RU365090"/>
    </source>
</evidence>
<protein>
    <recommendedName>
        <fullName evidence="7 14">Molybdopterin molybdenumtransferase</fullName>
        <ecNumber evidence="6 14">2.10.1.1</ecNumber>
    </recommendedName>
</protein>
<dbReference type="SUPFAM" id="SSF53218">
    <property type="entry name" value="Molybdenum cofactor biosynthesis proteins"/>
    <property type="match status" value="1"/>
</dbReference>
<gene>
    <name evidence="16" type="primary">moeA</name>
    <name evidence="16" type="ORF">CLPA_c10270</name>
    <name evidence="17" type="ORF">CP6013_02125</name>
</gene>
<dbReference type="GO" id="GO:0005829">
    <property type="term" value="C:cytosol"/>
    <property type="evidence" value="ECO:0007669"/>
    <property type="project" value="TreeGrafter"/>
</dbReference>
<dbReference type="InterPro" id="IPR001453">
    <property type="entry name" value="MoaB/Mog_dom"/>
</dbReference>
<evidence type="ECO:0000256" key="9">
    <source>
        <dbReference type="ARBA" id="ARBA00022679"/>
    </source>
</evidence>
<dbReference type="Pfam" id="PF03453">
    <property type="entry name" value="MoeA_N"/>
    <property type="match status" value="1"/>
</dbReference>
<keyword evidence="11 14" id="KW-0460">Magnesium</keyword>
<accession>A0A0H3J2W2</accession>
<dbReference type="InterPro" id="IPR036135">
    <property type="entry name" value="MoeA_linker/N_sf"/>
</dbReference>
<dbReference type="GO" id="GO:0046872">
    <property type="term" value="F:metal ion binding"/>
    <property type="evidence" value="ECO:0007669"/>
    <property type="project" value="UniProtKB-UniRule"/>
</dbReference>
<evidence type="ECO:0000259" key="15">
    <source>
        <dbReference type="SMART" id="SM00852"/>
    </source>
</evidence>
<dbReference type="EC" id="2.10.1.1" evidence="6 14"/>
<comment type="similarity">
    <text evidence="5 14">Belongs to the MoeA family.</text>
</comment>
<evidence type="ECO:0000256" key="8">
    <source>
        <dbReference type="ARBA" id="ARBA00022505"/>
    </source>
</evidence>
<keyword evidence="9 14" id="KW-0808">Transferase</keyword>
<evidence type="ECO:0000256" key="10">
    <source>
        <dbReference type="ARBA" id="ARBA00022723"/>
    </source>
</evidence>
<evidence type="ECO:0000313" key="17">
    <source>
        <dbReference type="EMBL" id="KRU12877.1"/>
    </source>
</evidence>
<dbReference type="RefSeq" id="WP_003444672.1">
    <property type="nucleotide sequence ID" value="NZ_ANZB01000005.1"/>
</dbReference>
<evidence type="ECO:0000256" key="12">
    <source>
        <dbReference type="ARBA" id="ARBA00023150"/>
    </source>
</evidence>
<evidence type="ECO:0000256" key="2">
    <source>
        <dbReference type="ARBA" id="ARBA00002901"/>
    </source>
</evidence>
<reference evidence="17 18" key="3">
    <citation type="journal article" name="Genome Announc.">
        <title>Improved Draft Genome Sequence of Clostridium pasteurianum Strain ATCC 6013 (DSM 525) Using a Hybrid Next-Generation Sequencing Approach.</title>
        <authorList>
            <person name="Pyne M.E."/>
            <person name="Utturkar S."/>
            <person name="Brown S.D."/>
            <person name="Moo-Young M."/>
            <person name="Chung D.A."/>
            <person name="Chou C.P."/>
        </authorList>
    </citation>
    <scope>NUCLEOTIDE SEQUENCE [LARGE SCALE GENOMIC DNA]</scope>
    <source>
        <strain evidence="17 18">ATCC 6013</strain>
    </source>
</reference>
<dbReference type="Proteomes" id="UP000030905">
    <property type="component" value="Chromosome"/>
</dbReference>
<evidence type="ECO:0000313" key="18">
    <source>
        <dbReference type="Proteomes" id="UP000028042"/>
    </source>
</evidence>
<dbReference type="Gene3D" id="2.170.190.11">
    <property type="entry name" value="Molybdopterin biosynthesis moea protein, domain 3"/>
    <property type="match status" value="1"/>
</dbReference>
<dbReference type="PATRIC" id="fig|1262449.3.peg.1940"/>
<dbReference type="PROSITE" id="PS01079">
    <property type="entry name" value="MOCF_BIOSYNTHESIS_2"/>
    <property type="match status" value="1"/>
</dbReference>
<reference evidence="16 19" key="1">
    <citation type="journal article" date="2015" name="Genome Announc.">
        <title>Complete Genome Sequence of the Nitrogen-Fixing and Solvent-Producing Clostridium pasteurianum DSM 525.</title>
        <authorList>
            <person name="Poehlein A."/>
            <person name="Grosse-Honebrink A."/>
            <person name="Zhang Y."/>
            <person name="Minton N.P."/>
            <person name="Daniel R."/>
        </authorList>
    </citation>
    <scope>NUCLEOTIDE SEQUENCE [LARGE SCALE GENOMIC DNA]</scope>
    <source>
        <strain evidence="16">DSM 525</strain>
        <strain evidence="19">DSM 525 / ATCC 6013</strain>
    </source>
</reference>
<dbReference type="AlphaFoldDB" id="A0A0H3J2W2"/>
<dbReference type="Pfam" id="PF00994">
    <property type="entry name" value="MoCF_biosynth"/>
    <property type="match status" value="1"/>
</dbReference>
<comment type="function">
    <text evidence="2 14">Catalyzes the insertion of molybdate into adenylated molybdopterin with the concomitant release of AMP.</text>
</comment>
<name>A0A0H3J2W2_CLOPA</name>
<keyword evidence="12 14" id="KW-0501">Molybdenum cofactor biosynthesis</keyword>
<dbReference type="EMBL" id="CP009268">
    <property type="protein sequence ID" value="AJA51115.1"/>
    <property type="molecule type" value="Genomic_DNA"/>
</dbReference>
<dbReference type="InterPro" id="IPR005111">
    <property type="entry name" value="MoeA_C_domain_IV"/>
</dbReference>
<keyword evidence="8 14" id="KW-0500">Molybdenum</keyword>
<dbReference type="InterPro" id="IPR036688">
    <property type="entry name" value="MoeA_C_domain_IV_sf"/>
</dbReference>
<evidence type="ECO:0000256" key="3">
    <source>
        <dbReference type="ARBA" id="ARBA00003487"/>
    </source>
</evidence>
<dbReference type="GeneID" id="93073225"/>
<dbReference type="SMART" id="SM00852">
    <property type="entry name" value="MoCF_biosynth"/>
    <property type="match status" value="1"/>
</dbReference>
<evidence type="ECO:0000313" key="19">
    <source>
        <dbReference type="Proteomes" id="UP000030905"/>
    </source>
</evidence>
<dbReference type="GO" id="GO:0006777">
    <property type="term" value="P:Mo-molybdopterin cofactor biosynthetic process"/>
    <property type="evidence" value="ECO:0007669"/>
    <property type="project" value="UniProtKB-UniRule"/>
</dbReference>
<dbReference type="Pfam" id="PF03454">
    <property type="entry name" value="MoeA_C"/>
    <property type="match status" value="1"/>
</dbReference>
<evidence type="ECO:0000256" key="6">
    <source>
        <dbReference type="ARBA" id="ARBA00013269"/>
    </source>
</evidence>
<dbReference type="PANTHER" id="PTHR10192:SF5">
    <property type="entry name" value="GEPHYRIN"/>
    <property type="match status" value="1"/>
</dbReference>
<evidence type="ECO:0000313" key="16">
    <source>
        <dbReference type="EMBL" id="AJA51115.1"/>
    </source>
</evidence>
<dbReference type="InterPro" id="IPR008284">
    <property type="entry name" value="MoCF_biosynth_CS"/>
</dbReference>
<comment type="cofactor">
    <cofactor evidence="1 14">
        <name>Mg(2+)</name>
        <dbReference type="ChEBI" id="CHEBI:18420"/>
    </cofactor>
</comment>
<dbReference type="FunFam" id="3.40.980.10:FF:000004">
    <property type="entry name" value="Molybdopterin molybdenumtransferase"/>
    <property type="match status" value="1"/>
</dbReference>
<dbReference type="Gene3D" id="3.90.105.10">
    <property type="entry name" value="Molybdopterin biosynthesis moea protein, domain 2"/>
    <property type="match status" value="1"/>
</dbReference>
<dbReference type="KEGG" id="cpat:CLPA_c10270"/>
<dbReference type="NCBIfam" id="TIGR00177">
    <property type="entry name" value="molyb_syn"/>
    <property type="match status" value="1"/>
</dbReference>
<evidence type="ECO:0000256" key="1">
    <source>
        <dbReference type="ARBA" id="ARBA00001946"/>
    </source>
</evidence>
<comment type="function">
    <text evidence="3">May be involved in the biosynthesis of molybdopterin.</text>
</comment>
<evidence type="ECO:0000256" key="11">
    <source>
        <dbReference type="ARBA" id="ARBA00022842"/>
    </source>
</evidence>
<dbReference type="Gene3D" id="3.40.980.10">
    <property type="entry name" value="MoaB/Mog-like domain"/>
    <property type="match status" value="1"/>
</dbReference>
<feature type="domain" description="MoaB/Mog" evidence="15">
    <location>
        <begin position="179"/>
        <end position="317"/>
    </location>
</feature>
<evidence type="ECO:0000256" key="13">
    <source>
        <dbReference type="ARBA" id="ARBA00047317"/>
    </source>
</evidence>
<organism evidence="16 19">
    <name type="scientific">Clostridium pasteurianum DSM 525 = ATCC 6013</name>
    <dbReference type="NCBI Taxonomy" id="1262449"/>
    <lineage>
        <taxon>Bacteria</taxon>
        <taxon>Bacillati</taxon>
        <taxon>Bacillota</taxon>
        <taxon>Clostridia</taxon>
        <taxon>Eubacteriales</taxon>
        <taxon>Clostridiaceae</taxon>
        <taxon>Clostridium</taxon>
    </lineage>
</organism>
<dbReference type="InterPro" id="IPR038987">
    <property type="entry name" value="MoeA-like"/>
</dbReference>
<dbReference type="eggNOG" id="COG0303">
    <property type="taxonomic scope" value="Bacteria"/>
</dbReference>
<dbReference type="CDD" id="cd00887">
    <property type="entry name" value="MoeA"/>
    <property type="match status" value="1"/>
</dbReference>
<dbReference type="NCBIfam" id="NF045515">
    <property type="entry name" value="Glp_gephyrin"/>
    <property type="match status" value="1"/>
</dbReference>
<dbReference type="Proteomes" id="UP000028042">
    <property type="component" value="Unassembled WGS sequence"/>
</dbReference>
<comment type="catalytic activity">
    <reaction evidence="13">
        <text>adenylyl-molybdopterin + molybdate = Mo-molybdopterin + AMP + H(+)</text>
        <dbReference type="Rhea" id="RHEA:35047"/>
        <dbReference type="ChEBI" id="CHEBI:15378"/>
        <dbReference type="ChEBI" id="CHEBI:36264"/>
        <dbReference type="ChEBI" id="CHEBI:62727"/>
        <dbReference type="ChEBI" id="CHEBI:71302"/>
        <dbReference type="ChEBI" id="CHEBI:456215"/>
        <dbReference type="EC" id="2.10.1.1"/>
    </reaction>
</comment>
<sequence length="402" mass="43905">MVSTEKALDIILNETCLGGIEDKNILDSLDRVVSEHIYSKDSLPPFNKAAMDGYALRSEDTLEASVDKPIEFNIIGTAKAGGSLEKVLHSGEAVKIMTGAPVPESADTIIEIENVESDGEHVFVKEAVKPYRNIIEKGEEVKAGDIAIFSGSLIRPVEVGILASLGYNKISVYKAPVIALIVTGDELVNIEAKIETGKIRNSNEYFLKAIMKNEGFEFISFGIVQDNKEVIKQKILVAMEIADIVVTSGGASKGDYDFVEDILVELGADIKFDSVAIKPGKPISFATIKDKLIFSLPGNPLAAITTFQEFIVPAGKKFMGKKSSVDIFPVILSDDYICKKGRKKYIYVNIQKVNGVYYGHKIKWQGSSGLVPISRANGIVIIPEGKEYVKSGEILNGYFIWK</sequence>
<dbReference type="UniPathway" id="UPA00344"/>
<dbReference type="KEGG" id="cpae:CPAST_c10270"/>
<keyword evidence="19" id="KW-1185">Reference proteome</keyword>
<reference evidence="17" key="2">
    <citation type="submission" date="2015-10" db="EMBL/GenBank/DDBJ databases">
        <title>Improved Draft Genome Sequence of Clostridium pasteurianum Strain ATCC 6013 (DSM 525) Using a Hybrid Next-Generation Sequencing Approach.</title>
        <authorList>
            <person name="Pyne M.E."/>
            <person name="Utturkar S.M."/>
            <person name="Brown S.D."/>
            <person name="Moo-Young M."/>
            <person name="Chung D.A."/>
            <person name="Chou P.C."/>
        </authorList>
    </citation>
    <scope>NUCLEOTIDE SEQUENCE</scope>
    <source>
        <strain evidence="17">ATCC 6013</strain>
    </source>
</reference>
<evidence type="ECO:0000256" key="4">
    <source>
        <dbReference type="ARBA" id="ARBA00005046"/>
    </source>
</evidence>
<evidence type="ECO:0000256" key="5">
    <source>
        <dbReference type="ARBA" id="ARBA00010763"/>
    </source>
</evidence>
<dbReference type="Gene3D" id="2.40.340.10">
    <property type="entry name" value="MoeA, C-terminal, domain IV"/>
    <property type="match status" value="1"/>
</dbReference>
<dbReference type="SUPFAM" id="SSF63882">
    <property type="entry name" value="MoeA N-terminal region -like"/>
    <property type="match status" value="1"/>
</dbReference>